<keyword evidence="4 7" id="KW-0812">Transmembrane</keyword>
<accession>A0A7C3PJM3</accession>
<dbReference type="GO" id="GO:0005886">
    <property type="term" value="C:plasma membrane"/>
    <property type="evidence" value="ECO:0007669"/>
    <property type="project" value="UniProtKB-SubCell"/>
</dbReference>
<comment type="subcellular location">
    <subcellularLocation>
        <location evidence="1">Cell membrane</location>
        <topology evidence="1">Multi-pass membrane protein</topology>
    </subcellularLocation>
</comment>
<evidence type="ECO:0000256" key="2">
    <source>
        <dbReference type="ARBA" id="ARBA00006679"/>
    </source>
</evidence>
<name>A0A7C3PJM3_9CYAN</name>
<proteinExistence type="inferred from homology"/>
<evidence type="ECO:0000256" key="6">
    <source>
        <dbReference type="ARBA" id="ARBA00023136"/>
    </source>
</evidence>
<reference evidence="8" key="1">
    <citation type="journal article" date="2020" name="mSystems">
        <title>Genome- and Community-Level Interaction Insights into Carbon Utilization and Element Cycling Functions of Hydrothermarchaeota in Hydrothermal Sediment.</title>
        <authorList>
            <person name="Zhou Z."/>
            <person name="Liu Y."/>
            <person name="Xu W."/>
            <person name="Pan J."/>
            <person name="Luo Z.H."/>
            <person name="Li M."/>
        </authorList>
    </citation>
    <scope>NUCLEOTIDE SEQUENCE [LARGE SCALE GENOMIC DNA]</scope>
    <source>
        <strain evidence="8">SpSt-418</strain>
    </source>
</reference>
<keyword evidence="5 7" id="KW-1133">Transmembrane helix</keyword>
<evidence type="ECO:0000256" key="1">
    <source>
        <dbReference type="ARBA" id="ARBA00004651"/>
    </source>
</evidence>
<protein>
    <submittedName>
        <fullName evidence="8">DoxX family protein</fullName>
    </submittedName>
</protein>
<feature type="transmembrane region" description="Helical" evidence="7">
    <location>
        <begin position="121"/>
        <end position="143"/>
    </location>
</feature>
<dbReference type="Pfam" id="PF07681">
    <property type="entry name" value="DoxX"/>
    <property type="match status" value="1"/>
</dbReference>
<feature type="transmembrane region" description="Helical" evidence="7">
    <location>
        <begin position="23"/>
        <end position="41"/>
    </location>
</feature>
<keyword evidence="3" id="KW-1003">Cell membrane</keyword>
<keyword evidence="6 7" id="KW-0472">Membrane</keyword>
<evidence type="ECO:0000313" key="8">
    <source>
        <dbReference type="EMBL" id="HFM99436.1"/>
    </source>
</evidence>
<evidence type="ECO:0000256" key="7">
    <source>
        <dbReference type="SAM" id="Phobius"/>
    </source>
</evidence>
<comment type="caution">
    <text evidence="8">The sequence shown here is derived from an EMBL/GenBank/DDBJ whole genome shotgun (WGS) entry which is preliminary data.</text>
</comment>
<comment type="similarity">
    <text evidence="2">Belongs to the DoxX family.</text>
</comment>
<gene>
    <name evidence="8" type="ORF">ENR64_17070</name>
</gene>
<dbReference type="AlphaFoldDB" id="A0A7C3PJM3"/>
<sequence length="180" mass="19406">MLSTSTLTQIFKPSATVSLPTQTAFAMLRVVVGFMMIHNGLDKLSNIESFAQAYVEVIGLPFPIFFSYLAALTELIGAPMVAIGFLTRPAALGLFGTMCVAIYHHILVAGFNLFLLELSAIYAACFLFFLVNGGGLFSVDALIANWLDTNALSAQAKRIMRLEQAYQASGAEPQKVDSAN</sequence>
<feature type="transmembrane region" description="Helical" evidence="7">
    <location>
        <begin position="53"/>
        <end position="71"/>
    </location>
</feature>
<dbReference type="PANTHER" id="PTHR33452:SF1">
    <property type="entry name" value="INNER MEMBRANE PROTEIN YPHA-RELATED"/>
    <property type="match status" value="1"/>
</dbReference>
<evidence type="ECO:0000256" key="4">
    <source>
        <dbReference type="ARBA" id="ARBA00022692"/>
    </source>
</evidence>
<dbReference type="InterPro" id="IPR051907">
    <property type="entry name" value="DoxX-like_oxidoreductase"/>
</dbReference>
<dbReference type="InterPro" id="IPR032808">
    <property type="entry name" value="DoxX"/>
</dbReference>
<dbReference type="PANTHER" id="PTHR33452">
    <property type="entry name" value="OXIDOREDUCTASE CATD-RELATED"/>
    <property type="match status" value="1"/>
</dbReference>
<evidence type="ECO:0000256" key="5">
    <source>
        <dbReference type="ARBA" id="ARBA00022989"/>
    </source>
</evidence>
<evidence type="ECO:0000256" key="3">
    <source>
        <dbReference type="ARBA" id="ARBA00022475"/>
    </source>
</evidence>
<organism evidence="8">
    <name type="scientific">Oscillatoriales cyanobacterium SpSt-418</name>
    <dbReference type="NCBI Taxonomy" id="2282169"/>
    <lineage>
        <taxon>Bacteria</taxon>
        <taxon>Bacillati</taxon>
        <taxon>Cyanobacteriota</taxon>
        <taxon>Cyanophyceae</taxon>
        <taxon>Oscillatoriophycideae</taxon>
        <taxon>Oscillatoriales</taxon>
    </lineage>
</organism>
<feature type="transmembrane region" description="Helical" evidence="7">
    <location>
        <begin position="91"/>
        <end position="114"/>
    </location>
</feature>
<dbReference type="EMBL" id="DSRU01000245">
    <property type="protein sequence ID" value="HFM99436.1"/>
    <property type="molecule type" value="Genomic_DNA"/>
</dbReference>